<keyword evidence="4" id="KW-0436">Ligase</keyword>
<evidence type="ECO:0000256" key="5">
    <source>
        <dbReference type="SAM" id="MobiDB-lite"/>
    </source>
</evidence>
<dbReference type="Pfam" id="PF00501">
    <property type="entry name" value="AMP-binding"/>
    <property type="match status" value="2"/>
</dbReference>
<dbReference type="InterPro" id="IPR000873">
    <property type="entry name" value="AMP-dep_synth/lig_dom"/>
</dbReference>
<dbReference type="InterPro" id="IPR020806">
    <property type="entry name" value="PKS_PP-bd"/>
</dbReference>
<evidence type="ECO:0000313" key="8">
    <source>
        <dbReference type="Proteomes" id="UP001208935"/>
    </source>
</evidence>
<evidence type="ECO:0000256" key="4">
    <source>
        <dbReference type="ARBA" id="ARBA00022598"/>
    </source>
</evidence>
<feature type="domain" description="Carrier" evidence="6">
    <location>
        <begin position="2043"/>
        <end position="2121"/>
    </location>
</feature>
<dbReference type="Gene3D" id="3.40.50.12780">
    <property type="entry name" value="N-terminal domain of ligase-like"/>
    <property type="match status" value="2"/>
</dbReference>
<dbReference type="InterPro" id="IPR020845">
    <property type="entry name" value="AMP-binding_CS"/>
</dbReference>
<keyword evidence="8" id="KW-1185">Reference proteome</keyword>
<dbReference type="NCBIfam" id="TIGR01733">
    <property type="entry name" value="AA-adenyl-dom"/>
    <property type="match status" value="1"/>
</dbReference>
<dbReference type="SUPFAM" id="SSF56801">
    <property type="entry name" value="Acetyl-CoA synthetase-like"/>
    <property type="match status" value="2"/>
</dbReference>
<dbReference type="Gene3D" id="3.30.300.30">
    <property type="match status" value="2"/>
</dbReference>
<comment type="cofactor">
    <cofactor evidence="1">
        <name>pantetheine 4'-phosphate</name>
        <dbReference type="ChEBI" id="CHEBI:47942"/>
    </cofactor>
</comment>
<dbReference type="Gene3D" id="3.30.559.10">
    <property type="entry name" value="Chloramphenicol acetyltransferase-like domain"/>
    <property type="match status" value="2"/>
</dbReference>
<dbReference type="InterPro" id="IPR045851">
    <property type="entry name" value="AMP-bd_C_sf"/>
</dbReference>
<dbReference type="InterPro" id="IPR009081">
    <property type="entry name" value="PP-bd_ACP"/>
</dbReference>
<dbReference type="InterPro" id="IPR023213">
    <property type="entry name" value="CAT-like_dom_sf"/>
</dbReference>
<dbReference type="InterPro" id="IPR036736">
    <property type="entry name" value="ACP-like_sf"/>
</dbReference>
<dbReference type="Pfam" id="PF00550">
    <property type="entry name" value="PP-binding"/>
    <property type="match status" value="2"/>
</dbReference>
<dbReference type="Proteomes" id="UP001208935">
    <property type="component" value="Unassembled WGS sequence"/>
</dbReference>
<evidence type="ECO:0000259" key="6">
    <source>
        <dbReference type="PROSITE" id="PS50075"/>
    </source>
</evidence>
<dbReference type="InterPro" id="IPR057737">
    <property type="entry name" value="Condensation_MtbB-like"/>
</dbReference>
<dbReference type="SMART" id="SM00823">
    <property type="entry name" value="PKS_PP"/>
    <property type="match status" value="2"/>
</dbReference>
<comment type="caution">
    <text evidence="7">The sequence shown here is derived from an EMBL/GenBank/DDBJ whole genome shotgun (WGS) entry which is preliminary data.</text>
</comment>
<gene>
    <name evidence="7" type="ORF">D5039_17135</name>
</gene>
<evidence type="ECO:0000256" key="1">
    <source>
        <dbReference type="ARBA" id="ARBA00001957"/>
    </source>
</evidence>
<reference evidence="8" key="1">
    <citation type="submission" date="2023-07" db="EMBL/GenBank/DDBJ databases">
        <title>Verminephrobacter genomes.</title>
        <authorList>
            <person name="Lund M.B."/>
        </authorList>
    </citation>
    <scope>NUCLEOTIDE SEQUENCE [LARGE SCALE GENOMIC DNA]</scope>
    <source>
        <strain evidence="8">AtM5-05</strain>
    </source>
</reference>
<dbReference type="PROSITE" id="PS00012">
    <property type="entry name" value="PHOSPHOPANTETHEINE"/>
    <property type="match status" value="1"/>
</dbReference>
<evidence type="ECO:0000313" key="7">
    <source>
        <dbReference type="EMBL" id="MCW5322808.1"/>
    </source>
</evidence>
<dbReference type="CDD" id="cd19535">
    <property type="entry name" value="Cyc_NRPS"/>
    <property type="match status" value="1"/>
</dbReference>
<dbReference type="Pfam" id="PF00668">
    <property type="entry name" value="Condensation"/>
    <property type="match status" value="2"/>
</dbReference>
<dbReference type="SUPFAM" id="SSF52777">
    <property type="entry name" value="CoA-dependent acyltransferases"/>
    <property type="match status" value="4"/>
</dbReference>
<feature type="region of interest" description="Disordered" evidence="5">
    <location>
        <begin position="106"/>
        <end position="128"/>
    </location>
</feature>
<dbReference type="Gene3D" id="1.10.1200.10">
    <property type="entry name" value="ACP-like"/>
    <property type="match status" value="2"/>
</dbReference>
<dbReference type="InterPro" id="IPR006162">
    <property type="entry name" value="Ppantetheine_attach_site"/>
</dbReference>
<dbReference type="PANTHER" id="PTHR45527">
    <property type="entry name" value="NONRIBOSOMAL PEPTIDE SYNTHETASE"/>
    <property type="match status" value="1"/>
</dbReference>
<dbReference type="InterPro" id="IPR010071">
    <property type="entry name" value="AA_adenyl_dom"/>
</dbReference>
<evidence type="ECO:0000256" key="2">
    <source>
        <dbReference type="ARBA" id="ARBA00022450"/>
    </source>
</evidence>
<dbReference type="CDD" id="cd05930">
    <property type="entry name" value="A_NRPS"/>
    <property type="match status" value="1"/>
</dbReference>
<feature type="domain" description="Carrier" evidence="6">
    <location>
        <begin position="998"/>
        <end position="1073"/>
    </location>
</feature>
<feature type="compositionally biased region" description="Basic and acidic residues" evidence="5">
    <location>
        <begin position="116"/>
        <end position="128"/>
    </location>
</feature>
<dbReference type="CDD" id="cd19531">
    <property type="entry name" value="LCL_NRPS-like"/>
    <property type="match status" value="1"/>
</dbReference>
<dbReference type="InterPro" id="IPR001242">
    <property type="entry name" value="Condensation_dom"/>
</dbReference>
<evidence type="ECO:0000256" key="3">
    <source>
        <dbReference type="ARBA" id="ARBA00022553"/>
    </source>
</evidence>
<accession>A0ABT3KWW5</accession>
<keyword evidence="3" id="KW-0597">Phosphoprotein</keyword>
<dbReference type="PROSITE" id="PS50075">
    <property type="entry name" value="CARRIER"/>
    <property type="match status" value="2"/>
</dbReference>
<dbReference type="Gene3D" id="3.30.559.30">
    <property type="entry name" value="Nonribosomal peptide synthetase, condensation domain"/>
    <property type="match status" value="2"/>
</dbReference>
<organism evidence="7 8">
    <name type="scientific">Verminephrobacter aporrectodeae subsp. tuberculatae</name>
    <dbReference type="NCBI Taxonomy" id="1110392"/>
    <lineage>
        <taxon>Bacteria</taxon>
        <taxon>Pseudomonadati</taxon>
        <taxon>Pseudomonadota</taxon>
        <taxon>Betaproteobacteria</taxon>
        <taxon>Burkholderiales</taxon>
        <taxon>Comamonadaceae</taxon>
        <taxon>Verminephrobacter</taxon>
    </lineage>
</organism>
<name>A0ABT3KWW5_9BURK</name>
<dbReference type="RefSeq" id="WP_265282921.1">
    <property type="nucleotide sequence ID" value="NZ_QZCW01000003.1"/>
</dbReference>
<dbReference type="EMBL" id="QZCW01000003">
    <property type="protein sequence ID" value="MCW5322808.1"/>
    <property type="molecule type" value="Genomic_DNA"/>
</dbReference>
<proteinExistence type="predicted"/>
<sequence length="2152" mass="240118">MNETLSAEALDLLRRRLAKGQSSSESSPLPVLRSDEASRFEPFPLNDMQQAYWIGRQGDDQTGMHCFMERRTERFDFDRLCRAWDRLVARHDMLRVVITEEGKQRVLPHQSGTGLPERHDQRSLSRREQQQRLSMLRDELAHYKADLSQWPQHRVHWCDIGNGIGYLMISLDIWCIDGQSIQTLINELACLYGDPDCALPALGMTFRDYVLACMEFEQGPVHARALDYWRERIGRLPSAPSLPLAVGAGVPNPPRFERCEISLMAEQTRAIRKLVADHGLTLTTLLAACYAEVLARWSGSRHFLLNMPRFNRKPIHPDIHSVLGEFATFTLLEVMLDGQKRFGERIAAMQQQLWLDMENDAVSGVRVLRQLNQLSGGRSYAPAPIVFTSLPETVSGTDNLHEATVALGEPTYSLSQTPQVWLDCQYYQEAGCLRLNWDYLVGRFPTGMIDAMFGVFADIVRRLASPTGTQILQQDQIVQLPEEQRARRAEANRTARSWSEMPLAWYLARAAQRWPQNVALGVDEQVLTYQELVGRANALAQVLRGEPGRIAIRLGKSVEQIVATLACLLAGRSYVPLDIEQPQERQHEIARIAQVVWVLTHDELPTWEGTGEALACSRWPTSLLKIEGIELEWSPEAEIYVLFTSGSTGQPKGVPIQQRGLINLLEHNAHWLGLTPEDRVFGVSALHHDMSVVELLGSLFLGAALVMPGEAHRRDPAQWIKLMLKHRVSYWNSVPAFAEMLIEHAEHTGASVGSLRQVTLGGDWLPVDIGYRLARIAPGVTVHSTGGPTEITVWNITHTLRPEDADRVSIPYGKPISNSRYYIVNDDGEECPDWVCGEMVCAGDGLSPGYLCSGAGSTRAFGPLADLERHSYHTGDLGRYLPDGSIEFIGRRDSQVKLNGYRIELGEIESVLQRHSFVERAIVELRKEPHPQLVAWVESDLGENVLRSYAIQALPANMVPAIWQRCDHWPLNANGKVDRRALSARSLVDSANADIAMDLQGPLEHWLAECWSTLLGRHAASRQANFFHLGGDSLLAVRMLGAIEARTGIRLAAQQIFATPTLDQLAAKIREELTAQGRSDVDWERGQLRELPVRGEPAAPLSWSQRGLWLIEQQESDSTAYALPLFLSLEGPLDAESLGKAVDAVLADHEILRYRFGFDPEKLHPYQLSDAQPPRLAHVRLADGLTLRDWMADFVHQGFDLENGISTRAVLVDAGPEGWLLALYFHHIVFDGWSSGVLLQQVADAYAALRRGQPVPCGNWSFGNYAAWEQAQEEDSVARRFWQDELSDLPVLNLTTDRPRPARQNYRGASVNLRFTQEQVARLERLASQHDATLFMVLLSVYQLLLGRYSQQEDVVVGTYVAGRDHPATHEMLGCFVNNVLMRTQWHPEQPFGEFFAQNKDRIVAALKHQHYPFEKLVAMDGVPRDNSRHPLYQAGFAMQPRHAWPELEGGVSLRQRSPPLHTSHMDMDLYVIPDAGYLWLELNYASSLFDPARMQRFLEHYARLLEAVVAQPGTPLLDLHYWSGQGGVPAVKHVPAQIDLPERLLAALRRGGDRCALIDQGGYTSFAQLLERSQRMASGLREQGAGPDVVVGVYLPRSAEQIGLMLAIIFTGAIYLPLDADYPVARIAAILSQAQPALLLSDDTHCAKLPSPYDRQARPWQALLGATPSSPICSYPSPEQAMYLLFTSGSTGTPKGIIGTWATAQNRTDWLAQTYLLTERDCCAIRTPLNFVDSLWEILDPLLATCRCVVVSTDTVVDSRRLLPLMTQHAVSRMVVVPSLIRSWLRDGVDLLGSWQSLDILLSSAEAADVEDVEALYRMLPALRFVNCYGSSEVADVTVYQWPRQPTREDQVVLGKPLPGCRIYLLDKWGHVVAPGNSGHIHVAGHHLPVGYLDGVGNAIAPVRLTVQEPLFAMGDWGHWRADGELVFQGRFDDLVKIRGNRVELAEVNQHVRAAYGEGDAIVLAVADPQGGRQLVAWIGSGGGARTKIVARVRQALMAQLPNYMVPTRYEVLPQLPMLPNGKIDRARLLNGLGVSVNQPTYVLDARERQLAEMIASLVGHETSNLDPRCGLYELGLNSLSLASLHAKLQFCYPASEITLAELFQYSTLSQLACRLTGSVSEQEDQALPAPTARQKLRKRLNDPSIEGNER</sequence>
<feature type="region of interest" description="Disordered" evidence="5">
    <location>
        <begin position="2124"/>
        <end position="2152"/>
    </location>
</feature>
<protein>
    <submittedName>
        <fullName evidence="7">Amino acid adenylation domain-containing protein</fullName>
    </submittedName>
</protein>
<dbReference type="PANTHER" id="PTHR45527:SF10">
    <property type="entry name" value="PYOCHELIN SYNTHASE PCHF"/>
    <property type="match status" value="1"/>
</dbReference>
<dbReference type="InterPro" id="IPR042099">
    <property type="entry name" value="ANL_N_sf"/>
</dbReference>
<dbReference type="SUPFAM" id="SSF47336">
    <property type="entry name" value="ACP-like"/>
    <property type="match status" value="2"/>
</dbReference>
<keyword evidence="2" id="KW-0596">Phosphopantetheine</keyword>
<dbReference type="PROSITE" id="PS00455">
    <property type="entry name" value="AMP_BINDING"/>
    <property type="match status" value="2"/>
</dbReference>